<sequence>MSADALRTARTVRGRYAELKLDLVDSVNVVRAGQYETDTVRTLDRRDFGAILPLTPHPAFGLLPDDLQAASPRKGETDAASGGTPRLSRNHETRAGV</sequence>
<dbReference type="RefSeq" id="WP_143668095.1">
    <property type="nucleotide sequence ID" value="NZ_MUBM01000170.1"/>
</dbReference>
<protein>
    <submittedName>
        <fullName evidence="2">Uncharacterized protein</fullName>
    </submittedName>
</protein>
<evidence type="ECO:0000313" key="3">
    <source>
        <dbReference type="Proteomes" id="UP001458415"/>
    </source>
</evidence>
<dbReference type="EMBL" id="JBEPCU010000126">
    <property type="protein sequence ID" value="MER6977447.1"/>
    <property type="molecule type" value="Genomic_DNA"/>
</dbReference>
<proteinExistence type="predicted"/>
<keyword evidence="3" id="KW-1185">Reference proteome</keyword>
<reference evidence="2 3" key="1">
    <citation type="submission" date="2024-06" db="EMBL/GenBank/DDBJ databases">
        <title>The Natural Products Discovery Center: Release of the First 8490 Sequenced Strains for Exploring Actinobacteria Biosynthetic Diversity.</title>
        <authorList>
            <person name="Kalkreuter E."/>
            <person name="Kautsar S.A."/>
            <person name="Yang D."/>
            <person name="Bader C.D."/>
            <person name="Teijaro C.N."/>
            <person name="Fluegel L."/>
            <person name="Davis C.M."/>
            <person name="Simpson J.R."/>
            <person name="Lauterbach L."/>
            <person name="Steele A.D."/>
            <person name="Gui C."/>
            <person name="Meng S."/>
            <person name="Li G."/>
            <person name="Viehrig K."/>
            <person name="Ye F."/>
            <person name="Su P."/>
            <person name="Kiefer A.F."/>
            <person name="Nichols A."/>
            <person name="Cepeda A.J."/>
            <person name="Yan W."/>
            <person name="Fan B."/>
            <person name="Jiang Y."/>
            <person name="Adhikari A."/>
            <person name="Zheng C.-J."/>
            <person name="Schuster L."/>
            <person name="Cowan T.M."/>
            <person name="Smanski M.J."/>
            <person name="Chevrette M.G."/>
            <person name="De Carvalho L.P.S."/>
            <person name="Shen B."/>
        </authorList>
    </citation>
    <scope>NUCLEOTIDE SEQUENCE [LARGE SCALE GENOMIC DNA]</scope>
    <source>
        <strain evidence="2 3">NPDC000634</strain>
    </source>
</reference>
<comment type="caution">
    <text evidence="2">The sequence shown here is derived from an EMBL/GenBank/DDBJ whole genome shotgun (WGS) entry which is preliminary data.</text>
</comment>
<evidence type="ECO:0000313" key="2">
    <source>
        <dbReference type="EMBL" id="MER6977447.1"/>
    </source>
</evidence>
<evidence type="ECO:0000256" key="1">
    <source>
        <dbReference type="SAM" id="MobiDB-lite"/>
    </source>
</evidence>
<organism evidence="2 3">
    <name type="scientific">Streptomyces carpinensis</name>
    <dbReference type="NCBI Taxonomy" id="66369"/>
    <lineage>
        <taxon>Bacteria</taxon>
        <taxon>Bacillati</taxon>
        <taxon>Actinomycetota</taxon>
        <taxon>Actinomycetes</taxon>
        <taxon>Kitasatosporales</taxon>
        <taxon>Streptomycetaceae</taxon>
        <taxon>Streptomyces</taxon>
    </lineage>
</organism>
<accession>A0ABV1VZS9</accession>
<feature type="region of interest" description="Disordered" evidence="1">
    <location>
        <begin position="65"/>
        <end position="97"/>
    </location>
</feature>
<gene>
    <name evidence="2" type="ORF">ABT317_10590</name>
</gene>
<name>A0ABV1VZS9_9ACTN</name>
<dbReference type="Proteomes" id="UP001458415">
    <property type="component" value="Unassembled WGS sequence"/>
</dbReference>